<reference evidence="2" key="2">
    <citation type="submission" date="2017-07" db="EMBL/GenBank/DDBJ databases">
        <authorList>
            <person name="Sun Z.S."/>
            <person name="Albrecht U."/>
            <person name="Echele G."/>
            <person name="Lee C.C."/>
        </authorList>
    </citation>
    <scope>NUCLEOTIDE SEQUENCE</scope>
    <source>
        <strain evidence="2">I1_Ps11.2</strain>
    </source>
</reference>
<dbReference type="EMBL" id="MF576763">
    <property type="protein sequence ID" value="ATF27597.1"/>
    <property type="molecule type" value="mRNA"/>
</dbReference>
<accession>A0A291C2B9</accession>
<sequence length="72" mass="7656">MKLSVTFLLILMILPSLNGEKSSKRTLRGASLRGIVRRCSGLGEECTQSDCCGDLCCSAGTCVMTILPCTRG</sequence>
<name>A0A291C2B9_CONPC</name>
<organism evidence="2">
    <name type="scientific">Conus praecellens</name>
    <name type="common">Admirable cone</name>
    <dbReference type="NCBI Taxonomy" id="128530"/>
    <lineage>
        <taxon>Eukaryota</taxon>
        <taxon>Metazoa</taxon>
        <taxon>Spiralia</taxon>
        <taxon>Lophotrochozoa</taxon>
        <taxon>Mollusca</taxon>
        <taxon>Gastropoda</taxon>
        <taxon>Caenogastropoda</taxon>
        <taxon>Neogastropoda</taxon>
        <taxon>Conoidea</taxon>
        <taxon>Conidae</taxon>
        <taxon>Conus</taxon>
        <taxon>Turriconus</taxon>
    </lineage>
</organism>
<evidence type="ECO:0000313" key="2">
    <source>
        <dbReference type="EMBL" id="ATF27597.1"/>
    </source>
</evidence>
<protein>
    <submittedName>
        <fullName evidence="2">Conotoxin</fullName>
    </submittedName>
</protein>
<evidence type="ECO:0000256" key="1">
    <source>
        <dbReference type="SAM" id="SignalP"/>
    </source>
</evidence>
<feature type="signal peptide" evidence="1">
    <location>
        <begin position="1"/>
        <end position="19"/>
    </location>
</feature>
<feature type="chain" id="PRO_5012629253" evidence="1">
    <location>
        <begin position="20"/>
        <end position="72"/>
    </location>
</feature>
<keyword evidence="1" id="KW-0732">Signal</keyword>
<reference evidence="2" key="1">
    <citation type="journal article" date="2017" name="Genome Biol. Evol.">
        <title>Divergence of the Venom Exogene Repertoire in Two Sister Species of Turriconus.</title>
        <authorList>
            <person name="Li Q."/>
            <person name="Barghi N."/>
            <person name="Lu A."/>
            <person name="Fedosov A.E."/>
            <person name="Bandyopadhyay P.K."/>
            <person name="Lluisma A.O."/>
            <person name="Concepcion G.P."/>
            <person name="Yandell M."/>
            <person name="Olivera B.M."/>
            <person name="Safavi-Hemami H."/>
        </authorList>
    </citation>
    <scope>NUCLEOTIDE SEQUENCE</scope>
    <source>
        <strain evidence="2">I1_Ps11.2</strain>
    </source>
</reference>
<dbReference type="AlphaFoldDB" id="A0A291C2B9"/>
<proteinExistence type="evidence at transcript level"/>